<dbReference type="InterPro" id="IPR001853">
    <property type="entry name" value="DSBA-like_thioredoxin_dom"/>
</dbReference>
<evidence type="ECO:0000313" key="3">
    <source>
        <dbReference type="Proteomes" id="UP001596112"/>
    </source>
</evidence>
<evidence type="ECO:0000259" key="1">
    <source>
        <dbReference type="Pfam" id="PF01323"/>
    </source>
</evidence>
<dbReference type="CDD" id="cd03024">
    <property type="entry name" value="DsbA_FrnE"/>
    <property type="match status" value="1"/>
</dbReference>
<dbReference type="Pfam" id="PF01323">
    <property type="entry name" value="DSBA"/>
    <property type="match status" value="1"/>
</dbReference>
<dbReference type="RefSeq" id="WP_272170369.1">
    <property type="nucleotide sequence ID" value="NZ_JAQOSL010000017.1"/>
</dbReference>
<dbReference type="Proteomes" id="UP001596112">
    <property type="component" value="Unassembled WGS sequence"/>
</dbReference>
<comment type="caution">
    <text evidence="2">The sequence shown here is derived from an EMBL/GenBank/DDBJ whole genome shotgun (WGS) entry which is preliminary data.</text>
</comment>
<gene>
    <name evidence="2" type="ORF">ACFQGO_23110</name>
</gene>
<protein>
    <submittedName>
        <fullName evidence="2">DsbA family oxidoreductase</fullName>
    </submittedName>
</protein>
<dbReference type="Gene3D" id="3.40.30.10">
    <property type="entry name" value="Glutaredoxin"/>
    <property type="match status" value="1"/>
</dbReference>
<proteinExistence type="predicted"/>
<feature type="domain" description="DSBA-like thioredoxin" evidence="1">
    <location>
        <begin position="2"/>
        <end position="201"/>
    </location>
</feature>
<name>A0ABW1BBZ4_9ACTN</name>
<evidence type="ECO:0000313" key="2">
    <source>
        <dbReference type="EMBL" id="MFC5810351.1"/>
    </source>
</evidence>
<organism evidence="2 3">
    <name type="scientific">Streptomyces heilongjiangensis</name>
    <dbReference type="NCBI Taxonomy" id="945052"/>
    <lineage>
        <taxon>Bacteria</taxon>
        <taxon>Bacillati</taxon>
        <taxon>Actinomycetota</taxon>
        <taxon>Actinomycetes</taxon>
        <taxon>Kitasatosporales</taxon>
        <taxon>Streptomycetaceae</taxon>
        <taxon>Streptomyces</taxon>
    </lineage>
</organism>
<dbReference type="PANTHER" id="PTHR13887:SF41">
    <property type="entry name" value="THIOREDOXIN SUPERFAMILY PROTEIN"/>
    <property type="match status" value="1"/>
</dbReference>
<reference evidence="3" key="1">
    <citation type="journal article" date="2019" name="Int. J. Syst. Evol. Microbiol.">
        <title>The Global Catalogue of Microorganisms (GCM) 10K type strain sequencing project: providing services to taxonomists for standard genome sequencing and annotation.</title>
        <authorList>
            <consortium name="The Broad Institute Genomics Platform"/>
            <consortium name="The Broad Institute Genome Sequencing Center for Infectious Disease"/>
            <person name="Wu L."/>
            <person name="Ma J."/>
        </authorList>
    </citation>
    <scope>NUCLEOTIDE SEQUENCE [LARGE SCALE GENOMIC DNA]</scope>
    <source>
        <strain evidence="3">JCM 9918</strain>
    </source>
</reference>
<dbReference type="PANTHER" id="PTHR13887">
    <property type="entry name" value="GLUTATHIONE S-TRANSFERASE KAPPA"/>
    <property type="match status" value="1"/>
</dbReference>
<dbReference type="EMBL" id="JBHSNZ010000016">
    <property type="protein sequence ID" value="MFC5810351.1"/>
    <property type="molecule type" value="Genomic_DNA"/>
</dbReference>
<keyword evidence="3" id="KW-1185">Reference proteome</keyword>
<dbReference type="InterPro" id="IPR036249">
    <property type="entry name" value="Thioredoxin-like_sf"/>
</dbReference>
<dbReference type="SUPFAM" id="SSF52833">
    <property type="entry name" value="Thioredoxin-like"/>
    <property type="match status" value="1"/>
</dbReference>
<accession>A0ABW1BBZ4</accession>
<sequence length="211" mass="22901">MQIEIYSDPLCPWCFIGKRRIASALGKFTHRDEVRVVWRSFELDPGLDRKPGATAAESMEQWMDPQAVPARVALIRSHGDREGLDLNLHRSRPVNTFDAHRLIQLAADRGRAEELLEAVFHAYHTEGLDIADHQVLLRLAAAAGLDAAEAGAVLDGDAYAERVRADERRAAAAGVNGVPSLVVDGGTPVSGVQDPDALLAVLEHAFSRRGG</sequence>